<dbReference type="EMBL" id="FTNK01000004">
    <property type="protein sequence ID" value="SIQ84522.1"/>
    <property type="molecule type" value="Genomic_DNA"/>
</dbReference>
<accession>A0ABY1JVG3</accession>
<dbReference type="RefSeq" id="WP_156510126.1">
    <property type="nucleotide sequence ID" value="NZ_FTNK01000004.1"/>
</dbReference>
<protein>
    <submittedName>
        <fullName evidence="1">Uncharacterized protein</fullName>
    </submittedName>
</protein>
<reference evidence="1 2" key="1">
    <citation type="submission" date="2017-01" db="EMBL/GenBank/DDBJ databases">
        <authorList>
            <person name="Varghese N."/>
            <person name="Submissions S."/>
        </authorList>
    </citation>
    <scope>NUCLEOTIDE SEQUENCE [LARGE SCALE GENOMIC DNA]</scope>
    <source>
        <strain evidence="1 2">ATCC 23464</strain>
    </source>
</reference>
<evidence type="ECO:0000313" key="2">
    <source>
        <dbReference type="Proteomes" id="UP000186666"/>
    </source>
</evidence>
<evidence type="ECO:0000313" key="1">
    <source>
        <dbReference type="EMBL" id="SIQ84522.1"/>
    </source>
</evidence>
<keyword evidence="2" id="KW-1185">Reference proteome</keyword>
<organism evidence="1 2">
    <name type="scientific">Paenibacillus macquariensis</name>
    <dbReference type="NCBI Taxonomy" id="948756"/>
    <lineage>
        <taxon>Bacteria</taxon>
        <taxon>Bacillati</taxon>
        <taxon>Bacillota</taxon>
        <taxon>Bacilli</taxon>
        <taxon>Bacillales</taxon>
        <taxon>Paenibacillaceae</taxon>
        <taxon>Paenibacillus</taxon>
    </lineage>
</organism>
<gene>
    <name evidence="1" type="ORF">SAMN05421578_104315</name>
</gene>
<dbReference type="Proteomes" id="UP000186666">
    <property type="component" value="Unassembled WGS sequence"/>
</dbReference>
<comment type="caution">
    <text evidence="1">The sequence shown here is derived from an EMBL/GenBank/DDBJ whole genome shotgun (WGS) entry which is preliminary data.</text>
</comment>
<proteinExistence type="predicted"/>
<sequence length="45" mass="5223">MEQRFGIVLMSEDGNDLKYSVMVDVRSEKVVKFSKDVMALLSYYT</sequence>
<name>A0ABY1JVG3_9BACL</name>